<reference evidence="1 2" key="1">
    <citation type="submission" date="2024-01" db="EMBL/GenBank/DDBJ databases">
        <title>The genomes of 5 underutilized Papilionoideae crops provide insights into root nodulation and disease resistance.</title>
        <authorList>
            <person name="Yuan L."/>
        </authorList>
    </citation>
    <scope>NUCLEOTIDE SEQUENCE [LARGE SCALE GENOMIC DNA]</scope>
    <source>
        <strain evidence="1">LY-2023</strain>
        <tissue evidence="1">Leaf</tissue>
    </source>
</reference>
<accession>A0AAN9K2D6</accession>
<keyword evidence="2" id="KW-1185">Reference proteome</keyword>
<evidence type="ECO:0000313" key="1">
    <source>
        <dbReference type="EMBL" id="KAK7309507.1"/>
    </source>
</evidence>
<organism evidence="1 2">
    <name type="scientific">Clitoria ternatea</name>
    <name type="common">Butterfly pea</name>
    <dbReference type="NCBI Taxonomy" id="43366"/>
    <lineage>
        <taxon>Eukaryota</taxon>
        <taxon>Viridiplantae</taxon>
        <taxon>Streptophyta</taxon>
        <taxon>Embryophyta</taxon>
        <taxon>Tracheophyta</taxon>
        <taxon>Spermatophyta</taxon>
        <taxon>Magnoliopsida</taxon>
        <taxon>eudicotyledons</taxon>
        <taxon>Gunneridae</taxon>
        <taxon>Pentapetalae</taxon>
        <taxon>rosids</taxon>
        <taxon>fabids</taxon>
        <taxon>Fabales</taxon>
        <taxon>Fabaceae</taxon>
        <taxon>Papilionoideae</taxon>
        <taxon>50 kb inversion clade</taxon>
        <taxon>NPAAA clade</taxon>
        <taxon>indigoferoid/millettioid clade</taxon>
        <taxon>Phaseoleae</taxon>
        <taxon>Clitoria</taxon>
    </lineage>
</organism>
<gene>
    <name evidence="1" type="ORF">RJT34_06289</name>
</gene>
<sequence>MGRRMVLKGFLKRLRMSHMKIWTIGGINSGFRLFFLALEDEDKPKKSDMTMNPDGNAPPAKVIMEKKNEDESRTEAIKESQKVDQRLGFVLKRVLSNASHAGNHMRFSNHNVPKGKGAMSKLKLMFRKVEMKKQGPLIGAKLKFMKAKGSNGVVEKPLNSVVS</sequence>
<comment type="caution">
    <text evidence="1">The sequence shown here is derived from an EMBL/GenBank/DDBJ whole genome shotgun (WGS) entry which is preliminary data.</text>
</comment>
<protein>
    <submittedName>
        <fullName evidence="1">Uncharacterized protein</fullName>
    </submittedName>
</protein>
<name>A0AAN9K2D6_CLITE</name>
<dbReference type="EMBL" id="JAYKXN010000002">
    <property type="protein sequence ID" value="KAK7309507.1"/>
    <property type="molecule type" value="Genomic_DNA"/>
</dbReference>
<dbReference type="AlphaFoldDB" id="A0AAN9K2D6"/>
<proteinExistence type="predicted"/>
<evidence type="ECO:0000313" key="2">
    <source>
        <dbReference type="Proteomes" id="UP001359559"/>
    </source>
</evidence>
<dbReference type="Proteomes" id="UP001359559">
    <property type="component" value="Unassembled WGS sequence"/>
</dbReference>